<accession>A0A8X6VNA1</accession>
<dbReference type="AlphaFoldDB" id="A0A8X6VNA1"/>
<comment type="caution">
    <text evidence="1">The sequence shown here is derived from an EMBL/GenBank/DDBJ whole genome shotgun (WGS) entry which is preliminary data.</text>
</comment>
<evidence type="ECO:0000313" key="2">
    <source>
        <dbReference type="Proteomes" id="UP000887159"/>
    </source>
</evidence>
<protein>
    <submittedName>
        <fullName evidence="1">Uncharacterized protein</fullName>
    </submittedName>
</protein>
<dbReference type="EMBL" id="BMAU01021331">
    <property type="protein sequence ID" value="GFY14663.1"/>
    <property type="molecule type" value="Genomic_DNA"/>
</dbReference>
<keyword evidence="2" id="KW-1185">Reference proteome</keyword>
<proteinExistence type="predicted"/>
<sequence>MVLDEVLEHNGAPVYDWLILRSLDRTGGDPVLWPPQLLDLIPLDFLPFKLSQSIGVSRRNDKTNRLNCSSACCLYFVGHKTSAMWALSHPLACTSLPLYARRTL</sequence>
<name>A0A8X6VNA1_TRICX</name>
<organism evidence="1 2">
    <name type="scientific">Trichonephila clavipes</name>
    <name type="common">Golden silk orbweaver</name>
    <name type="synonym">Nephila clavipes</name>
    <dbReference type="NCBI Taxonomy" id="2585209"/>
    <lineage>
        <taxon>Eukaryota</taxon>
        <taxon>Metazoa</taxon>
        <taxon>Ecdysozoa</taxon>
        <taxon>Arthropoda</taxon>
        <taxon>Chelicerata</taxon>
        <taxon>Arachnida</taxon>
        <taxon>Araneae</taxon>
        <taxon>Araneomorphae</taxon>
        <taxon>Entelegynae</taxon>
        <taxon>Araneoidea</taxon>
        <taxon>Nephilidae</taxon>
        <taxon>Trichonephila</taxon>
    </lineage>
</organism>
<dbReference type="Proteomes" id="UP000887159">
    <property type="component" value="Unassembled WGS sequence"/>
</dbReference>
<reference evidence="1" key="1">
    <citation type="submission" date="2020-08" db="EMBL/GenBank/DDBJ databases">
        <title>Multicomponent nature underlies the extraordinary mechanical properties of spider dragline silk.</title>
        <authorList>
            <person name="Kono N."/>
            <person name="Nakamura H."/>
            <person name="Mori M."/>
            <person name="Yoshida Y."/>
            <person name="Ohtoshi R."/>
            <person name="Malay A.D."/>
            <person name="Moran D.A.P."/>
            <person name="Tomita M."/>
            <person name="Numata K."/>
            <person name="Arakawa K."/>
        </authorList>
    </citation>
    <scope>NUCLEOTIDE SEQUENCE</scope>
</reference>
<evidence type="ECO:0000313" key="1">
    <source>
        <dbReference type="EMBL" id="GFY14663.1"/>
    </source>
</evidence>
<gene>
    <name evidence="1" type="ORF">TNCV_647071</name>
</gene>